<accession>A0A8S1QB29</accession>
<dbReference type="Proteomes" id="UP000688137">
    <property type="component" value="Unassembled WGS sequence"/>
</dbReference>
<sequence>MNDQFTICNKCMKQISQANTMMHQLYCERNTQTCETCGQQFDITQEEEHIQSVHLPNTCKYCFQYIKNFNIHTCAQQPHNCEYCQKQYLFNQIEEHKKKCGQLQYKCKYCEQMILNKMKVEHTKKCQIAILGHIEFICKYCGESLISNQLLIEHESICQFKPFECPYCYFYIEEIDKDEHLYYCGSRTDQCSFCKMKVILSQKVEHQLDCIRKCLMAKCNIKKQENVDKVQLSKQYDEFEEDYEAYMQQVEDQDNENYQDQ</sequence>
<organism evidence="6 7">
    <name type="scientific">Paramecium primaurelia</name>
    <dbReference type="NCBI Taxonomy" id="5886"/>
    <lineage>
        <taxon>Eukaryota</taxon>
        <taxon>Sar</taxon>
        <taxon>Alveolata</taxon>
        <taxon>Ciliophora</taxon>
        <taxon>Intramacronucleata</taxon>
        <taxon>Oligohymenophorea</taxon>
        <taxon>Peniculida</taxon>
        <taxon>Parameciidae</taxon>
        <taxon>Paramecium</taxon>
    </lineage>
</organism>
<keyword evidence="2" id="KW-0863">Zinc-finger</keyword>
<evidence type="ECO:0000256" key="2">
    <source>
        <dbReference type="ARBA" id="ARBA00022771"/>
    </source>
</evidence>
<dbReference type="GO" id="GO:0005739">
    <property type="term" value="C:mitochondrion"/>
    <property type="evidence" value="ECO:0007669"/>
    <property type="project" value="TreeGrafter"/>
</dbReference>
<evidence type="ECO:0000256" key="3">
    <source>
        <dbReference type="ARBA" id="ARBA00022833"/>
    </source>
</evidence>
<feature type="domain" description="TRAFD1/XAF1 zinc finger" evidence="5">
    <location>
        <begin position="179"/>
        <end position="210"/>
    </location>
</feature>
<proteinExistence type="predicted"/>
<reference evidence="6" key="1">
    <citation type="submission" date="2021-01" db="EMBL/GenBank/DDBJ databases">
        <authorList>
            <consortium name="Genoscope - CEA"/>
            <person name="William W."/>
        </authorList>
    </citation>
    <scope>NUCLEOTIDE SEQUENCE</scope>
</reference>
<dbReference type="InterPro" id="IPR051986">
    <property type="entry name" value="Innate_Immune_Apopt_Reg"/>
</dbReference>
<keyword evidence="7" id="KW-1185">Reference proteome</keyword>
<dbReference type="EMBL" id="CAJJDM010000158">
    <property type="protein sequence ID" value="CAD8112876.1"/>
    <property type="molecule type" value="Genomic_DNA"/>
</dbReference>
<dbReference type="InterPro" id="IPR049439">
    <property type="entry name" value="TRAFD1-XIAF1_Znf"/>
</dbReference>
<evidence type="ECO:0000256" key="1">
    <source>
        <dbReference type="ARBA" id="ARBA00022723"/>
    </source>
</evidence>
<evidence type="ECO:0000256" key="4">
    <source>
        <dbReference type="SAM" id="Coils"/>
    </source>
</evidence>
<name>A0A8S1QB29_PARPR</name>
<evidence type="ECO:0000313" key="6">
    <source>
        <dbReference type="EMBL" id="CAD8112876.1"/>
    </source>
</evidence>
<keyword evidence="3" id="KW-0862">Zinc</keyword>
<protein>
    <recommendedName>
        <fullName evidence="5">TRAFD1/XAF1 zinc finger domain-containing protein</fullName>
    </recommendedName>
</protein>
<gene>
    <name evidence="6" type="ORF">PPRIM_AZ9-3.1.T1530037</name>
</gene>
<dbReference type="PANTHER" id="PTHR16295">
    <property type="entry name" value="TRAF-TYPE ZINC FINGER PROTEIN-RELATED"/>
    <property type="match status" value="1"/>
</dbReference>
<feature type="coiled-coil region" evidence="4">
    <location>
        <begin position="222"/>
        <end position="256"/>
    </location>
</feature>
<comment type="caution">
    <text evidence="6">The sequence shown here is derived from an EMBL/GenBank/DDBJ whole genome shotgun (WGS) entry which is preliminary data.</text>
</comment>
<keyword evidence="4" id="KW-0175">Coiled coil</keyword>
<keyword evidence="1" id="KW-0479">Metal-binding</keyword>
<dbReference type="PANTHER" id="PTHR16295:SF10">
    <property type="entry name" value="EXPRESSED PROTEIN"/>
    <property type="match status" value="1"/>
</dbReference>
<dbReference type="Pfam" id="PF21366">
    <property type="entry name" value="TRAFD1-XIAF1_ZnF"/>
    <property type="match status" value="1"/>
</dbReference>
<dbReference type="AlphaFoldDB" id="A0A8S1QB29"/>
<dbReference type="OMA" id="EHESICQ"/>
<evidence type="ECO:0000313" key="7">
    <source>
        <dbReference type="Proteomes" id="UP000688137"/>
    </source>
</evidence>
<evidence type="ECO:0000259" key="5">
    <source>
        <dbReference type="Pfam" id="PF21366"/>
    </source>
</evidence>